<keyword evidence="2" id="KW-1185">Reference proteome</keyword>
<accession>A0A7J9N4M3</accession>
<name>A0A7J9N4M3_GOSSC</name>
<reference evidence="1 2" key="1">
    <citation type="journal article" date="2019" name="Genome Biol. Evol.">
        <title>Insights into the evolution of the New World diploid cottons (Gossypium, subgenus Houzingenia) based on genome sequencing.</title>
        <authorList>
            <person name="Grover C.E."/>
            <person name="Arick M.A. 2nd"/>
            <person name="Thrash A."/>
            <person name="Conover J.L."/>
            <person name="Sanders W.S."/>
            <person name="Peterson D.G."/>
            <person name="Frelichowski J.E."/>
            <person name="Scheffler J.A."/>
            <person name="Scheffler B.E."/>
            <person name="Wendel J.F."/>
        </authorList>
    </citation>
    <scope>NUCLEOTIDE SEQUENCE [LARGE SCALE GENOMIC DNA]</scope>
    <source>
        <strain evidence="1">1</strain>
        <tissue evidence="1">Leaf</tissue>
    </source>
</reference>
<dbReference type="AlphaFoldDB" id="A0A7J9N4M3"/>
<gene>
    <name evidence="1" type="ORF">Goshw_000065</name>
</gene>
<protein>
    <submittedName>
        <fullName evidence="1">Uncharacterized protein</fullName>
    </submittedName>
</protein>
<dbReference type="Proteomes" id="UP000593576">
    <property type="component" value="Unassembled WGS sequence"/>
</dbReference>
<organism evidence="1 2">
    <name type="scientific">Gossypium schwendimanii</name>
    <name type="common">Cotton</name>
    <dbReference type="NCBI Taxonomy" id="34291"/>
    <lineage>
        <taxon>Eukaryota</taxon>
        <taxon>Viridiplantae</taxon>
        <taxon>Streptophyta</taxon>
        <taxon>Embryophyta</taxon>
        <taxon>Tracheophyta</taxon>
        <taxon>Spermatophyta</taxon>
        <taxon>Magnoliopsida</taxon>
        <taxon>eudicotyledons</taxon>
        <taxon>Gunneridae</taxon>
        <taxon>Pentapetalae</taxon>
        <taxon>rosids</taxon>
        <taxon>malvids</taxon>
        <taxon>Malvales</taxon>
        <taxon>Malvaceae</taxon>
        <taxon>Malvoideae</taxon>
        <taxon>Gossypium</taxon>
    </lineage>
</organism>
<dbReference type="OrthoDB" id="1939467at2759"/>
<evidence type="ECO:0000313" key="2">
    <source>
        <dbReference type="Proteomes" id="UP000593576"/>
    </source>
</evidence>
<comment type="caution">
    <text evidence="1">The sequence shown here is derived from an EMBL/GenBank/DDBJ whole genome shotgun (WGS) entry which is preliminary data.</text>
</comment>
<proteinExistence type="predicted"/>
<evidence type="ECO:0000313" key="1">
    <source>
        <dbReference type="EMBL" id="MBA0878275.1"/>
    </source>
</evidence>
<sequence length="72" mass="8694">MLLSRCTRRIECYDNLDSDNRFSRHLRCSIKSTKLTYGKRIRIDWYFYRNISKFGKNGMIIYLLANQSSFQS</sequence>
<dbReference type="EMBL" id="JABFAF010271050">
    <property type="protein sequence ID" value="MBA0878275.1"/>
    <property type="molecule type" value="Genomic_DNA"/>
</dbReference>